<reference evidence="3 4" key="1">
    <citation type="submission" date="2016-09" db="EMBL/GenBank/DDBJ databases">
        <title>Rhizobium oryziradicis sp. nov., isolated from the root of rice.</title>
        <authorList>
            <person name="Zhao J."/>
            <person name="Zhang X."/>
        </authorList>
    </citation>
    <scope>NUCLEOTIDE SEQUENCE [LARGE SCALE GENOMIC DNA]</scope>
    <source>
        <strain evidence="3 4">N19</strain>
    </source>
</reference>
<dbReference type="InterPro" id="IPR038507">
    <property type="entry name" value="YcnI-like_sf"/>
</dbReference>
<dbReference type="InterPro" id="IPR012533">
    <property type="entry name" value="YcnI-copper_dom"/>
</dbReference>
<dbReference type="RefSeq" id="WP_075640748.1">
    <property type="nucleotide sequence ID" value="NZ_MKIM01000028.1"/>
</dbReference>
<dbReference type="InterPro" id="IPR007410">
    <property type="entry name" value="LpqE-like"/>
</dbReference>
<dbReference type="Gene3D" id="2.60.40.2230">
    <property type="entry name" value="Uncharacterised protein YcnI-like PF07987, DUF1775"/>
    <property type="match status" value="1"/>
</dbReference>
<evidence type="ECO:0000256" key="1">
    <source>
        <dbReference type="SAM" id="SignalP"/>
    </source>
</evidence>
<feature type="domain" description="YncI copper-binding" evidence="2">
    <location>
        <begin position="24"/>
        <end position="170"/>
    </location>
</feature>
<dbReference type="PIRSF" id="PIRSF037139">
    <property type="entry name" value="UCP037139"/>
    <property type="match status" value="1"/>
</dbReference>
<dbReference type="InterPro" id="IPR021174">
    <property type="entry name" value="UCP037139"/>
</dbReference>
<protein>
    <recommendedName>
        <fullName evidence="2">YncI copper-binding domain-containing protein</fullName>
    </recommendedName>
</protein>
<comment type="caution">
    <text evidence="3">The sequence shown here is derived from an EMBL/GenBank/DDBJ whole genome shotgun (WGS) entry which is preliminary data.</text>
</comment>
<dbReference type="Gene3D" id="2.60.40.1890">
    <property type="entry name" value="PCu(A)C copper chaperone"/>
    <property type="match status" value="1"/>
</dbReference>
<evidence type="ECO:0000259" key="2">
    <source>
        <dbReference type="Pfam" id="PF07987"/>
    </source>
</evidence>
<sequence length="332" mass="34542">MKSIILLSSAAFALAVASTSAFAHASFANKDAKAEGYVVATLQVPHGCDGRATTDVFVKLPEGFIAAKPKPKAGWKLEVIAGKYQKSYENHGSQLTEGPVEVRWTGGDLPDAFYDTFVIYGKVTGVAPGTKLPFAVTQLCGADAKVAWDEIPAAGVDAHSLKHPAPTLTIVAAGDDPHAGMVMAGNSHDHAAMMEATQPPADSSTANVGALKLSAGFVKAMLPGQPVGGGYVTIDNTGAADDKLVSVSSSDADKVEMHEMSMTNNIMKMRKVDGGLDVKAGGRLEMQPGGYHLMFMGVKKPFAAGEKVPVTLTFEKAGKVEMLLPVLAAGSK</sequence>
<gene>
    <name evidence="3" type="ORF">BJF95_21375</name>
</gene>
<dbReference type="SUPFAM" id="SSF110087">
    <property type="entry name" value="DR1885-like metal-binding protein"/>
    <property type="match status" value="1"/>
</dbReference>
<dbReference type="EMBL" id="MKIM01000028">
    <property type="protein sequence ID" value="OLP43427.1"/>
    <property type="molecule type" value="Genomic_DNA"/>
</dbReference>
<accession>A0A1Q8ZNW4</accession>
<keyword evidence="1" id="KW-0732">Signal</keyword>
<dbReference type="InterPro" id="IPR036182">
    <property type="entry name" value="PCuAC_sf"/>
</dbReference>
<dbReference type="InterPro" id="IPR058248">
    <property type="entry name" value="Lxx211020-like"/>
</dbReference>
<dbReference type="Pfam" id="PF04314">
    <property type="entry name" value="PCuAC"/>
    <property type="match status" value="1"/>
</dbReference>
<dbReference type="STRING" id="1867956.BJF95_21375"/>
<dbReference type="CDD" id="cd08545">
    <property type="entry name" value="YcnI_like"/>
    <property type="match status" value="1"/>
</dbReference>
<dbReference type="Proteomes" id="UP000186894">
    <property type="component" value="Unassembled WGS sequence"/>
</dbReference>
<dbReference type="Pfam" id="PF07987">
    <property type="entry name" value="DUF1775"/>
    <property type="match status" value="1"/>
</dbReference>
<organism evidence="3 4">
    <name type="scientific">Rhizobium oryziradicis</name>
    <dbReference type="NCBI Taxonomy" id="1867956"/>
    <lineage>
        <taxon>Bacteria</taxon>
        <taxon>Pseudomonadati</taxon>
        <taxon>Pseudomonadota</taxon>
        <taxon>Alphaproteobacteria</taxon>
        <taxon>Hyphomicrobiales</taxon>
        <taxon>Rhizobiaceae</taxon>
        <taxon>Rhizobium/Agrobacterium group</taxon>
        <taxon>Rhizobium</taxon>
    </lineage>
</organism>
<dbReference type="PANTHER" id="PTHR36302:SF1">
    <property type="entry name" value="COPPER CHAPERONE PCU(A)C"/>
    <property type="match status" value="1"/>
</dbReference>
<dbReference type="AlphaFoldDB" id="A0A1Q8ZNW4"/>
<feature type="chain" id="PRO_5012932096" description="YncI copper-binding domain-containing protein" evidence="1">
    <location>
        <begin position="24"/>
        <end position="332"/>
    </location>
</feature>
<feature type="signal peptide" evidence="1">
    <location>
        <begin position="1"/>
        <end position="23"/>
    </location>
</feature>
<evidence type="ECO:0000313" key="3">
    <source>
        <dbReference type="EMBL" id="OLP43427.1"/>
    </source>
</evidence>
<name>A0A1Q8ZNW4_9HYPH</name>
<evidence type="ECO:0000313" key="4">
    <source>
        <dbReference type="Proteomes" id="UP000186894"/>
    </source>
</evidence>
<dbReference type="PANTHER" id="PTHR36302">
    <property type="entry name" value="BLR7088 PROTEIN"/>
    <property type="match status" value="1"/>
</dbReference>
<proteinExistence type="predicted"/>
<dbReference type="OrthoDB" id="9796962at2"/>
<keyword evidence="4" id="KW-1185">Reference proteome</keyword>